<proteinExistence type="predicted"/>
<organism evidence="1 2">
    <name type="scientific">Butyricicoccus porcorum</name>
    <dbReference type="NCBI Taxonomy" id="1945634"/>
    <lineage>
        <taxon>Bacteria</taxon>
        <taxon>Bacillati</taxon>
        <taxon>Bacillota</taxon>
        <taxon>Clostridia</taxon>
        <taxon>Eubacteriales</taxon>
        <taxon>Butyricicoccaceae</taxon>
        <taxon>Butyricicoccus</taxon>
    </lineage>
</organism>
<dbReference type="Pfam" id="PF06949">
    <property type="entry name" value="DUF1292"/>
    <property type="match status" value="1"/>
</dbReference>
<keyword evidence="2" id="KW-1185">Reference proteome</keyword>
<reference evidence="1 2" key="1">
    <citation type="submission" date="2017-05" db="EMBL/GenBank/DDBJ databases">
        <title>Butyricicoccus porcorum sp. nov. a butyrate-producing bacterium from the swine intestinal tract.</title>
        <authorList>
            <person name="Trachsel J."/>
            <person name="Humphrey S."/>
            <person name="Allen H.K."/>
        </authorList>
    </citation>
    <scope>NUCLEOTIDE SEQUENCE [LARGE SCALE GENOMIC DNA]</scope>
    <source>
        <strain evidence="1">BB10</strain>
    </source>
</reference>
<dbReference type="OrthoDB" id="2056794at2"/>
<protein>
    <recommendedName>
        <fullName evidence="3">DUF1292 domain-containing protein</fullName>
    </recommendedName>
</protein>
<comment type="caution">
    <text evidence="1">The sequence shown here is derived from an EMBL/GenBank/DDBJ whole genome shotgun (WGS) entry which is preliminary data.</text>
</comment>
<dbReference type="EMBL" id="NHOC01000005">
    <property type="protein sequence ID" value="OUM20439.1"/>
    <property type="molecule type" value="Genomic_DNA"/>
</dbReference>
<dbReference type="InterPro" id="IPR009711">
    <property type="entry name" value="UPF0473"/>
</dbReference>
<evidence type="ECO:0000313" key="2">
    <source>
        <dbReference type="Proteomes" id="UP000194903"/>
    </source>
</evidence>
<accession>A0A252F3W2</accession>
<dbReference type="Proteomes" id="UP000194903">
    <property type="component" value="Unassembled WGS sequence"/>
</dbReference>
<name>A0A252F3W2_9FIRM</name>
<gene>
    <name evidence="1" type="ORF">CBW42_06275</name>
</gene>
<evidence type="ECO:0000313" key="1">
    <source>
        <dbReference type="EMBL" id="OUM20439.1"/>
    </source>
</evidence>
<evidence type="ECO:0008006" key="3">
    <source>
        <dbReference type="Google" id="ProtNLM"/>
    </source>
</evidence>
<dbReference type="RefSeq" id="WP_087018851.1">
    <property type="nucleotide sequence ID" value="NZ_CP178353.1"/>
</dbReference>
<sequence>MSDEYKNNFVVLTDEEGNEKEFEHIDTLEDGGTMYMAFIPAELSLEEEAEVVILKIVEEDGEELLATVDDDDENLRIYNLFMDRLEDMYEAPEFDDD</sequence>
<dbReference type="AlphaFoldDB" id="A0A252F3W2"/>